<dbReference type="SUPFAM" id="SSF52091">
    <property type="entry name" value="SpoIIaa-like"/>
    <property type="match status" value="1"/>
</dbReference>
<dbReference type="CDD" id="cd07043">
    <property type="entry name" value="STAS_anti-anti-sigma_factors"/>
    <property type="match status" value="1"/>
</dbReference>
<sequence length="140" mass="14754">MSISPILARAPAPSESLTSGRIPAGVPDIAIGVIEASGDVDADTLPDLVERLDSGVDAAEHGLIVDLSRVSFLAVCAIEALIETHYRAGRAGIDVVLVGGPRCVKRALAATGADVEFHCLASPQRAFEVCESRYRWSSLW</sequence>
<evidence type="ECO:0000259" key="1">
    <source>
        <dbReference type="PROSITE" id="PS50801"/>
    </source>
</evidence>
<dbReference type="Pfam" id="PF01740">
    <property type="entry name" value="STAS"/>
    <property type="match status" value="1"/>
</dbReference>
<proteinExistence type="predicted"/>
<dbReference type="AlphaFoldDB" id="A0A1H7EZT1"/>
<keyword evidence="3" id="KW-1185">Reference proteome</keyword>
<accession>A0A1H7EZT1</accession>
<organism evidence="2 3">
    <name type="scientific">Rhodococcus maanshanensis</name>
    <dbReference type="NCBI Taxonomy" id="183556"/>
    <lineage>
        <taxon>Bacteria</taxon>
        <taxon>Bacillati</taxon>
        <taxon>Actinomycetota</taxon>
        <taxon>Actinomycetes</taxon>
        <taxon>Mycobacteriales</taxon>
        <taxon>Nocardiaceae</taxon>
        <taxon>Rhodococcus</taxon>
    </lineage>
</organism>
<dbReference type="InterPro" id="IPR002645">
    <property type="entry name" value="STAS_dom"/>
</dbReference>
<protein>
    <submittedName>
        <fullName evidence="2">Anti-anti-sigma factor</fullName>
    </submittedName>
</protein>
<gene>
    <name evidence="2" type="ORF">SAMN05444583_1014</name>
</gene>
<evidence type="ECO:0000313" key="3">
    <source>
        <dbReference type="Proteomes" id="UP000198677"/>
    </source>
</evidence>
<dbReference type="GO" id="GO:0043856">
    <property type="term" value="F:anti-sigma factor antagonist activity"/>
    <property type="evidence" value="ECO:0007669"/>
    <property type="project" value="TreeGrafter"/>
</dbReference>
<dbReference type="RefSeq" id="WP_083576943.1">
    <property type="nucleotide sequence ID" value="NZ_FOAW01000001.1"/>
</dbReference>
<dbReference type="Proteomes" id="UP000198677">
    <property type="component" value="Unassembled WGS sequence"/>
</dbReference>
<dbReference type="Gene3D" id="3.30.750.24">
    <property type="entry name" value="STAS domain"/>
    <property type="match status" value="1"/>
</dbReference>
<dbReference type="EMBL" id="FOAW01000001">
    <property type="protein sequence ID" value="SEK19341.1"/>
    <property type="molecule type" value="Genomic_DNA"/>
</dbReference>
<feature type="domain" description="STAS" evidence="1">
    <location>
        <begin position="33"/>
        <end position="112"/>
    </location>
</feature>
<dbReference type="PANTHER" id="PTHR33495">
    <property type="entry name" value="ANTI-SIGMA FACTOR ANTAGONIST TM_1081-RELATED-RELATED"/>
    <property type="match status" value="1"/>
</dbReference>
<name>A0A1H7EZT1_9NOCA</name>
<dbReference type="OrthoDB" id="4475512at2"/>
<dbReference type="PROSITE" id="PS50801">
    <property type="entry name" value="STAS"/>
    <property type="match status" value="1"/>
</dbReference>
<dbReference type="PANTHER" id="PTHR33495:SF2">
    <property type="entry name" value="ANTI-SIGMA FACTOR ANTAGONIST TM_1081-RELATED"/>
    <property type="match status" value="1"/>
</dbReference>
<reference evidence="3" key="1">
    <citation type="submission" date="2016-10" db="EMBL/GenBank/DDBJ databases">
        <authorList>
            <person name="Varghese N."/>
            <person name="Submissions S."/>
        </authorList>
    </citation>
    <scope>NUCLEOTIDE SEQUENCE [LARGE SCALE GENOMIC DNA]</scope>
    <source>
        <strain evidence="3">DSM 44675</strain>
    </source>
</reference>
<dbReference type="InterPro" id="IPR036513">
    <property type="entry name" value="STAS_dom_sf"/>
</dbReference>
<evidence type="ECO:0000313" key="2">
    <source>
        <dbReference type="EMBL" id="SEK19341.1"/>
    </source>
</evidence>